<dbReference type="GO" id="GO:0005737">
    <property type="term" value="C:cytoplasm"/>
    <property type="evidence" value="ECO:0007669"/>
    <property type="project" value="InterPro"/>
</dbReference>
<dbReference type="Pfam" id="PF13417">
    <property type="entry name" value="GST_N_3"/>
    <property type="match status" value="1"/>
</dbReference>
<dbReference type="SUPFAM" id="SSF47616">
    <property type="entry name" value="GST C-terminal domain-like"/>
    <property type="match status" value="1"/>
</dbReference>
<reference evidence="4 5" key="1">
    <citation type="submission" date="2016-11" db="EMBL/GenBank/DDBJ databases">
        <authorList>
            <person name="Jaros S."/>
            <person name="Januszkiewicz K."/>
            <person name="Wedrychowicz H."/>
        </authorList>
    </citation>
    <scope>NUCLEOTIDE SEQUENCE [LARGE SCALE GENOMIC DNA]</scope>
    <source>
        <strain evidence="4 5">CGMCC 1.7049</strain>
    </source>
</reference>
<dbReference type="InterPro" id="IPR004046">
    <property type="entry name" value="GST_C"/>
</dbReference>
<dbReference type="InterPro" id="IPR040079">
    <property type="entry name" value="Glutathione_S-Trfase"/>
</dbReference>
<evidence type="ECO:0000259" key="2">
    <source>
        <dbReference type="PROSITE" id="PS50404"/>
    </source>
</evidence>
<dbReference type="AlphaFoldDB" id="A0A1M5MY04"/>
<dbReference type="SUPFAM" id="SSF52833">
    <property type="entry name" value="Thioredoxin-like"/>
    <property type="match status" value="1"/>
</dbReference>
<dbReference type="OrthoDB" id="509852at2"/>
<dbReference type="Pfam" id="PF00043">
    <property type="entry name" value="GST_C"/>
    <property type="match status" value="1"/>
</dbReference>
<dbReference type="SFLD" id="SFLDS00019">
    <property type="entry name" value="Glutathione_Transferase_(cytos"/>
    <property type="match status" value="1"/>
</dbReference>
<dbReference type="PROSITE" id="PS50405">
    <property type="entry name" value="GST_CTER"/>
    <property type="match status" value="1"/>
</dbReference>
<accession>A0A1M5MY04</accession>
<dbReference type="RefSeq" id="WP_072896665.1">
    <property type="nucleotide sequence ID" value="NZ_FQWZ01000003.1"/>
</dbReference>
<dbReference type="InterPro" id="IPR010987">
    <property type="entry name" value="Glutathione-S-Trfase_C-like"/>
</dbReference>
<dbReference type="InterPro" id="IPR034333">
    <property type="entry name" value="GST_Zeta_N"/>
</dbReference>
<dbReference type="CDD" id="cd03191">
    <property type="entry name" value="GST_C_Zeta"/>
    <property type="match status" value="1"/>
</dbReference>
<dbReference type="EMBL" id="FQWZ01000003">
    <property type="protein sequence ID" value="SHG82151.1"/>
    <property type="molecule type" value="Genomic_DNA"/>
</dbReference>
<evidence type="ECO:0000256" key="1">
    <source>
        <dbReference type="ARBA" id="ARBA00010007"/>
    </source>
</evidence>
<comment type="similarity">
    <text evidence="1">Belongs to the GST superfamily. Zeta family.</text>
</comment>
<evidence type="ECO:0000313" key="4">
    <source>
        <dbReference type="EMBL" id="SHG82151.1"/>
    </source>
</evidence>
<protein>
    <submittedName>
        <fullName evidence="4">Maleylacetoacetate isomerase</fullName>
    </submittedName>
</protein>
<dbReference type="PANTHER" id="PTHR42673:SF21">
    <property type="entry name" value="GLUTATHIONE S-TRANSFERASE YFCF"/>
    <property type="match status" value="1"/>
</dbReference>
<dbReference type="Proteomes" id="UP000199758">
    <property type="component" value="Unassembled WGS sequence"/>
</dbReference>
<dbReference type="STRING" id="490188.SAMN04488068_1529"/>
<feature type="domain" description="GST C-terminal" evidence="3">
    <location>
        <begin position="96"/>
        <end position="223"/>
    </location>
</feature>
<dbReference type="SFLD" id="SFLDG00358">
    <property type="entry name" value="Main_(cytGST)"/>
    <property type="match status" value="1"/>
</dbReference>
<dbReference type="Gene3D" id="3.40.30.10">
    <property type="entry name" value="Glutaredoxin"/>
    <property type="match status" value="1"/>
</dbReference>
<dbReference type="InterPro" id="IPR036249">
    <property type="entry name" value="Thioredoxin-like_sf"/>
</dbReference>
<dbReference type="GO" id="GO:0004364">
    <property type="term" value="F:glutathione transferase activity"/>
    <property type="evidence" value="ECO:0007669"/>
    <property type="project" value="TreeGrafter"/>
</dbReference>
<dbReference type="GO" id="GO:0006559">
    <property type="term" value="P:L-phenylalanine catabolic process"/>
    <property type="evidence" value="ECO:0007669"/>
    <property type="project" value="TreeGrafter"/>
</dbReference>
<keyword evidence="5" id="KW-1185">Reference proteome</keyword>
<sequence>MSAANDAADRLLYDYWRSSAAFRVRIALRLKGLDYEPHAVHLLRDGGQQHADAYRVINPQGLIPALKIDGALLTQSLAIIEYLDEAYPQPPLLPGNAMQRAAIRSLSLQIACDIHPLNNLRVLNRLKAQFGAAETQRTAWMQHWMQLGFAALEPRLSAMSDGRRHCVGDQITMADVVLVPQVFNARRFDLPMDAYPTICRLSDAAMQLDAFQRAAPQQQPDAE</sequence>
<proteinExistence type="inferred from homology"/>
<dbReference type="NCBIfam" id="TIGR01262">
    <property type="entry name" value="maiA"/>
    <property type="match status" value="1"/>
</dbReference>
<dbReference type="InterPro" id="IPR034330">
    <property type="entry name" value="GST_Zeta_C"/>
</dbReference>
<organism evidence="4 5">
    <name type="scientific">Hydrocarboniphaga daqingensis</name>
    <dbReference type="NCBI Taxonomy" id="490188"/>
    <lineage>
        <taxon>Bacteria</taxon>
        <taxon>Pseudomonadati</taxon>
        <taxon>Pseudomonadota</taxon>
        <taxon>Gammaproteobacteria</taxon>
        <taxon>Nevskiales</taxon>
        <taxon>Nevskiaceae</taxon>
        <taxon>Hydrocarboniphaga</taxon>
    </lineage>
</organism>
<dbReference type="FunFam" id="1.20.1050.10:FF:000010">
    <property type="entry name" value="Maleylacetoacetate isomerase isoform 1"/>
    <property type="match status" value="1"/>
</dbReference>
<keyword evidence="4" id="KW-0413">Isomerase</keyword>
<dbReference type="Gene3D" id="1.20.1050.10">
    <property type="match status" value="1"/>
</dbReference>
<dbReference type="GO" id="GO:0006749">
    <property type="term" value="P:glutathione metabolic process"/>
    <property type="evidence" value="ECO:0007669"/>
    <property type="project" value="TreeGrafter"/>
</dbReference>
<dbReference type="PANTHER" id="PTHR42673">
    <property type="entry name" value="MALEYLACETOACETATE ISOMERASE"/>
    <property type="match status" value="1"/>
</dbReference>
<dbReference type="GO" id="GO:0016034">
    <property type="term" value="F:maleylacetoacetate isomerase activity"/>
    <property type="evidence" value="ECO:0007669"/>
    <property type="project" value="TreeGrafter"/>
</dbReference>
<dbReference type="InterPro" id="IPR004045">
    <property type="entry name" value="Glutathione_S-Trfase_N"/>
</dbReference>
<dbReference type="PROSITE" id="PS50404">
    <property type="entry name" value="GST_NTER"/>
    <property type="match status" value="1"/>
</dbReference>
<evidence type="ECO:0000313" key="5">
    <source>
        <dbReference type="Proteomes" id="UP000199758"/>
    </source>
</evidence>
<dbReference type="CDD" id="cd03042">
    <property type="entry name" value="GST_N_Zeta"/>
    <property type="match status" value="1"/>
</dbReference>
<feature type="domain" description="GST N-terminal" evidence="2">
    <location>
        <begin position="8"/>
        <end position="91"/>
    </location>
</feature>
<dbReference type="InterPro" id="IPR036282">
    <property type="entry name" value="Glutathione-S-Trfase_C_sf"/>
</dbReference>
<name>A0A1M5MY04_9GAMM</name>
<evidence type="ECO:0000259" key="3">
    <source>
        <dbReference type="PROSITE" id="PS50405"/>
    </source>
</evidence>
<dbReference type="InterPro" id="IPR005955">
    <property type="entry name" value="GST_Zeta"/>
</dbReference>
<gene>
    <name evidence="4" type="ORF">SAMN04488068_1529</name>
</gene>